<proteinExistence type="predicted"/>
<protein>
    <submittedName>
        <fullName evidence="1">Uncharacterized protein</fullName>
    </submittedName>
</protein>
<gene>
    <name evidence="1" type="ORF">FA09DRAFT_111790</name>
</gene>
<keyword evidence="2" id="KW-1185">Reference proteome</keyword>
<accession>A0A316ZGU4</accession>
<reference evidence="1 2" key="1">
    <citation type="journal article" date="2018" name="Mol. Biol. Evol.">
        <title>Broad Genomic Sampling Reveals a Smut Pathogenic Ancestry of the Fungal Clade Ustilaginomycotina.</title>
        <authorList>
            <person name="Kijpornyongpan T."/>
            <person name="Mondo S.J."/>
            <person name="Barry K."/>
            <person name="Sandor L."/>
            <person name="Lee J."/>
            <person name="Lipzen A."/>
            <person name="Pangilinan J."/>
            <person name="LaButti K."/>
            <person name="Hainaut M."/>
            <person name="Henrissat B."/>
            <person name="Grigoriev I.V."/>
            <person name="Spatafora J.W."/>
            <person name="Aime M.C."/>
        </authorList>
    </citation>
    <scope>NUCLEOTIDE SEQUENCE [LARGE SCALE GENOMIC DNA]</scope>
    <source>
        <strain evidence="1 2">MCA 4186</strain>
    </source>
</reference>
<dbReference type="Proteomes" id="UP000245946">
    <property type="component" value="Unassembled WGS sequence"/>
</dbReference>
<name>A0A316ZGU4_9BASI</name>
<sequence>MTPMHGGSAAGWCVVRVRSRGLKLIRRRTHGRRAQRDRSRGPAPPWHDCGEACSEPLAGILPRAEGCSSPSRVPICSSGADQAATIKAPHVHRCVLDSPRVLSVPLTQAGARLPCGKLEGRRGGVLATANLMRCARSRRCLVYPVPRARDVLQQRKHPWDVP</sequence>
<evidence type="ECO:0000313" key="2">
    <source>
        <dbReference type="Proteomes" id="UP000245946"/>
    </source>
</evidence>
<organism evidence="1 2">
    <name type="scientific">Tilletiopsis washingtonensis</name>
    <dbReference type="NCBI Taxonomy" id="58919"/>
    <lineage>
        <taxon>Eukaryota</taxon>
        <taxon>Fungi</taxon>
        <taxon>Dikarya</taxon>
        <taxon>Basidiomycota</taxon>
        <taxon>Ustilaginomycotina</taxon>
        <taxon>Exobasidiomycetes</taxon>
        <taxon>Entylomatales</taxon>
        <taxon>Entylomatales incertae sedis</taxon>
        <taxon>Tilletiopsis</taxon>
    </lineage>
</organism>
<dbReference type="RefSeq" id="XP_025601010.1">
    <property type="nucleotide sequence ID" value="XM_025738997.1"/>
</dbReference>
<dbReference type="EMBL" id="KZ819284">
    <property type="protein sequence ID" value="PWO00732.1"/>
    <property type="molecule type" value="Genomic_DNA"/>
</dbReference>
<dbReference type="GeneID" id="37266543"/>
<evidence type="ECO:0000313" key="1">
    <source>
        <dbReference type="EMBL" id="PWO00732.1"/>
    </source>
</evidence>
<dbReference type="AlphaFoldDB" id="A0A316ZGU4"/>